<keyword evidence="5" id="KW-1185">Reference proteome</keyword>
<evidence type="ECO:0000313" key="5">
    <source>
        <dbReference type="Proteomes" id="UP001226577"/>
    </source>
</evidence>
<comment type="caution">
    <text evidence="4">The sequence shown here is derived from an EMBL/GenBank/DDBJ whole genome shotgun (WGS) entry which is preliminary data.</text>
</comment>
<reference evidence="4 5" key="1">
    <citation type="submission" date="2023-07" db="EMBL/GenBank/DDBJ databases">
        <title>Sorghum-associated microbial communities from plants grown in Nebraska, USA.</title>
        <authorList>
            <person name="Schachtman D."/>
        </authorList>
    </citation>
    <scope>NUCLEOTIDE SEQUENCE [LARGE SCALE GENOMIC DNA]</scope>
    <source>
        <strain evidence="4 5">CC222</strain>
    </source>
</reference>
<dbReference type="Proteomes" id="UP001226577">
    <property type="component" value="Unassembled WGS sequence"/>
</dbReference>
<proteinExistence type="predicted"/>
<dbReference type="NCBIfam" id="NF033542">
    <property type="entry name" value="transpos_IS110"/>
    <property type="match status" value="1"/>
</dbReference>
<dbReference type="PANTHER" id="PTHR33055:SF16">
    <property type="entry name" value="TRANSPOSASE FOR INSERTION SEQUENCE ELEMENT IS1547"/>
    <property type="match status" value="1"/>
</dbReference>
<feature type="domain" description="Transposase IS110-like N-terminal" evidence="2">
    <location>
        <begin position="16"/>
        <end position="161"/>
    </location>
</feature>
<accession>A0ABT9RV16</accession>
<sequence>MSNNAQTTQAVIVIGGIDAHADTHHVVALDTTGKILGDHPFPASSRGYRDALDWLAKFGLIDKIGVESTGSYAAGITRFLLESGVDVVEVNQPHPHLRARRGKDDSIDAEAAARKALSGQATAIPKVTTGVVESIRVLRLARESAVRSRTRTIVQLRSLLVTAPAQLREQLTERSAAVLVARCAGLRPDLDRLDDPLQATKRALRAMARRIQMLDEEINETDASLKQLVERTAPTLTSKLAIGPGHAAQLLITAGQNIERLHSEAAFARICGVAPIPVSSGKTHRMRLHRGGDRQANAALHMIAVCRMRYHQPTIDYVKRRLAEGLSKKDVLRCLKRFIAREVYHDLKTDLGLT</sequence>
<keyword evidence="1" id="KW-0175">Coiled coil</keyword>
<feature type="coiled-coil region" evidence="1">
    <location>
        <begin position="197"/>
        <end position="231"/>
    </location>
</feature>
<protein>
    <submittedName>
        <fullName evidence="4">Transposase</fullName>
    </submittedName>
</protein>
<feature type="domain" description="Transposase IS116/IS110/IS902 C-terminal" evidence="3">
    <location>
        <begin position="236"/>
        <end position="317"/>
    </location>
</feature>
<dbReference type="InterPro" id="IPR003346">
    <property type="entry name" value="Transposase_20"/>
</dbReference>
<dbReference type="PANTHER" id="PTHR33055">
    <property type="entry name" value="TRANSPOSASE FOR INSERTION SEQUENCE ELEMENT IS1111A"/>
    <property type="match status" value="1"/>
</dbReference>
<dbReference type="InterPro" id="IPR002525">
    <property type="entry name" value="Transp_IS110-like_N"/>
</dbReference>
<evidence type="ECO:0000259" key="2">
    <source>
        <dbReference type="Pfam" id="PF01548"/>
    </source>
</evidence>
<dbReference type="Pfam" id="PF01548">
    <property type="entry name" value="DEDD_Tnp_IS110"/>
    <property type="match status" value="1"/>
</dbReference>
<dbReference type="RefSeq" id="WP_307308856.1">
    <property type="nucleotide sequence ID" value="NZ_JAUSRE010000013.1"/>
</dbReference>
<dbReference type="InterPro" id="IPR047650">
    <property type="entry name" value="Transpos_IS110"/>
</dbReference>
<evidence type="ECO:0000313" key="4">
    <source>
        <dbReference type="EMBL" id="MDP9889069.1"/>
    </source>
</evidence>
<organism evidence="4 5">
    <name type="scientific">Pseudarthrobacter enclensis</name>
    <dbReference type="NCBI Taxonomy" id="993070"/>
    <lineage>
        <taxon>Bacteria</taxon>
        <taxon>Bacillati</taxon>
        <taxon>Actinomycetota</taxon>
        <taxon>Actinomycetes</taxon>
        <taxon>Micrococcales</taxon>
        <taxon>Micrococcaceae</taxon>
        <taxon>Pseudarthrobacter</taxon>
    </lineage>
</organism>
<dbReference type="EMBL" id="JAUSRE010000013">
    <property type="protein sequence ID" value="MDP9889069.1"/>
    <property type="molecule type" value="Genomic_DNA"/>
</dbReference>
<name>A0ABT9RV16_9MICC</name>
<gene>
    <name evidence="4" type="ORF">J2X98_002667</name>
</gene>
<dbReference type="Pfam" id="PF02371">
    <property type="entry name" value="Transposase_20"/>
    <property type="match status" value="1"/>
</dbReference>
<evidence type="ECO:0000256" key="1">
    <source>
        <dbReference type="SAM" id="Coils"/>
    </source>
</evidence>
<evidence type="ECO:0000259" key="3">
    <source>
        <dbReference type="Pfam" id="PF02371"/>
    </source>
</evidence>